<evidence type="ECO:0000313" key="3">
    <source>
        <dbReference type="Proteomes" id="UP001156102"/>
    </source>
</evidence>
<dbReference type="Gene3D" id="3.30.70.1880">
    <property type="entry name" value="Protein of unknown function DUF881"/>
    <property type="match status" value="1"/>
</dbReference>
<dbReference type="PANTHER" id="PTHR37313">
    <property type="entry name" value="UPF0749 PROTEIN RV1825"/>
    <property type="match status" value="1"/>
</dbReference>
<name>A0AA42BRB4_9BACI</name>
<accession>A0AA42BRB4</accession>
<dbReference type="PANTHER" id="PTHR37313:SF2">
    <property type="entry name" value="UPF0749 PROTEIN YLXX"/>
    <property type="match status" value="1"/>
</dbReference>
<dbReference type="InterPro" id="IPR010273">
    <property type="entry name" value="DUF881"/>
</dbReference>
<dbReference type="Proteomes" id="UP001156102">
    <property type="component" value="Unassembled WGS sequence"/>
</dbReference>
<evidence type="ECO:0000256" key="1">
    <source>
        <dbReference type="ARBA" id="ARBA00009108"/>
    </source>
</evidence>
<organism evidence="2 3">
    <name type="scientific">Ectobacillus ponti</name>
    <dbReference type="NCBI Taxonomy" id="2961894"/>
    <lineage>
        <taxon>Bacteria</taxon>
        <taxon>Bacillati</taxon>
        <taxon>Bacillota</taxon>
        <taxon>Bacilli</taxon>
        <taxon>Bacillales</taxon>
        <taxon>Bacillaceae</taxon>
        <taxon>Ectobacillus</taxon>
    </lineage>
</organism>
<dbReference type="Pfam" id="PF05949">
    <property type="entry name" value="DUF881"/>
    <property type="match status" value="1"/>
</dbReference>
<dbReference type="EMBL" id="JANCLT010000010">
    <property type="protein sequence ID" value="MCP8970241.1"/>
    <property type="molecule type" value="Genomic_DNA"/>
</dbReference>
<keyword evidence="3" id="KW-1185">Reference proteome</keyword>
<evidence type="ECO:0000313" key="2">
    <source>
        <dbReference type="EMBL" id="MCP8970241.1"/>
    </source>
</evidence>
<dbReference type="AlphaFoldDB" id="A0AA42BRB4"/>
<dbReference type="RefSeq" id="WP_254760160.1">
    <property type="nucleotide sequence ID" value="NZ_JANCLT010000010.1"/>
</dbReference>
<protein>
    <submittedName>
        <fullName evidence="2">DUF881 domain-containing protein</fullName>
    </submittedName>
</protein>
<comment type="caution">
    <text evidence="2">The sequence shown here is derived from an EMBL/GenBank/DDBJ whole genome shotgun (WGS) entry which is preliminary data.</text>
</comment>
<proteinExistence type="inferred from homology"/>
<comment type="similarity">
    <text evidence="1">Belongs to the UPF0749 family.</text>
</comment>
<sequence length="235" mass="26675">MKRTTKSFTLISVIIGFMLAVQYQTLQQPDTVDTRDEWQLKERLKVEQEAQVHLLQEERKYRRQLEGYEQKLQEGKEAALQETVQELRERAGLTEKTGPGIRLHLAPLLPGGVGAVPVLSPQLLQRLVNELYTYGAGAIQIADQRIVLTTPIREINGRLSVNGAPLPALPMDIEVISGDAQKLYDRMKVSSSFDYFAIDNIELTMTKEEHLILRPSSRPVRLPEMREVKKESGDK</sequence>
<reference evidence="2" key="1">
    <citation type="submission" date="2022-07" db="EMBL/GenBank/DDBJ databases">
        <authorList>
            <person name="Li W.-J."/>
            <person name="Deng Q.-Q."/>
        </authorList>
    </citation>
    <scope>NUCLEOTIDE SEQUENCE</scope>
    <source>
        <strain evidence="2">SYSU M60031</strain>
    </source>
</reference>
<gene>
    <name evidence="2" type="ORF">NK662_17100</name>
</gene>